<evidence type="ECO:0000256" key="4">
    <source>
        <dbReference type="PIRNR" id="PIRNR000517"/>
    </source>
</evidence>
<dbReference type="InterPro" id="IPR004839">
    <property type="entry name" value="Aminotransferase_I/II_large"/>
</dbReference>
<dbReference type="InterPro" id="IPR015424">
    <property type="entry name" value="PyrdxlP-dep_Trfase"/>
</dbReference>
<dbReference type="Proteomes" id="UP001054889">
    <property type="component" value="Unassembled WGS sequence"/>
</dbReference>
<dbReference type="InterPro" id="IPR015422">
    <property type="entry name" value="PyrdxlP-dep_Trfase_small"/>
</dbReference>
<accession>A0AAV5FZP5</accession>
<dbReference type="Gene3D" id="3.90.1150.10">
    <property type="entry name" value="Aspartate Aminotransferase, domain 1"/>
    <property type="match status" value="2"/>
</dbReference>
<dbReference type="Gene3D" id="3.40.640.10">
    <property type="entry name" value="Type I PLP-dependent aspartate aminotransferase-like (Major domain)"/>
    <property type="match status" value="2"/>
</dbReference>
<dbReference type="GO" id="GO:0030170">
    <property type="term" value="F:pyridoxal phosphate binding"/>
    <property type="evidence" value="ECO:0007669"/>
    <property type="project" value="InterPro"/>
</dbReference>
<evidence type="ECO:0000256" key="2">
    <source>
        <dbReference type="ARBA" id="ARBA00007441"/>
    </source>
</evidence>
<comment type="cofactor">
    <cofactor evidence="1 4 5">
        <name>pyridoxal 5'-phosphate</name>
        <dbReference type="ChEBI" id="CHEBI:597326"/>
    </cofactor>
</comment>
<dbReference type="PANTHER" id="PTHR45744">
    <property type="entry name" value="TYROSINE AMINOTRANSFERASE"/>
    <property type="match status" value="1"/>
</dbReference>
<dbReference type="GO" id="GO:0004838">
    <property type="term" value="F:L-tyrosine-2-oxoglutarate transaminase activity"/>
    <property type="evidence" value="ECO:0007669"/>
    <property type="project" value="TreeGrafter"/>
</dbReference>
<evidence type="ECO:0000256" key="3">
    <source>
        <dbReference type="ARBA" id="ARBA00022898"/>
    </source>
</evidence>
<dbReference type="PANTHER" id="PTHR45744:SF11">
    <property type="entry name" value="TYROSINE AMINOTRANSFERASE"/>
    <property type="match status" value="1"/>
</dbReference>
<comment type="similarity">
    <text evidence="2 4">Belongs to the class-I pyridoxal-phosphate-dependent aminotransferase family.</text>
</comment>
<name>A0AAV5FZP5_ELECO</name>
<gene>
    <name evidence="7" type="primary">gb29687</name>
    <name evidence="7" type="ORF">PR202_gb29687</name>
</gene>
<evidence type="ECO:0000256" key="5">
    <source>
        <dbReference type="PIRSR" id="PIRSR000517-1"/>
    </source>
</evidence>
<sequence length="369" mass="40370">MENDNGNGQLAAVAAWNFTPNDALLGLTALSVRGVLGRVKAGMVEDGSRPVVPMGHGDPSVFPCFRTTSEAVDAVADALRSGEYNSYWYCAWVISFRYLSCVAVVSRRMSIADYLSRDLPNKLSPDNVYLTSGCAQAIEIICSVLARPEWEVDIAGVQALADKNTIAMVIVNPGNPCGNVYTNEHLAKASAAKLFCVAETARKLGIFVITDEVYAHLTFGEKKFVPMGVFGSVAPVLTLGAISKRWVVPGWRLGWIVINDPNGVFQRTKVMDSIKSYLDISSDPPTFVQVGKFFGMIQVKLDLSCLQNIKDDMDFCCRLAKEELVVLLPGCAVGYKNWLRITFAIAPSSLEDGLDRLKSFCLRYSKPNK</sequence>
<dbReference type="CDD" id="cd00609">
    <property type="entry name" value="AAT_like"/>
    <property type="match status" value="1"/>
</dbReference>
<reference evidence="7" key="1">
    <citation type="journal article" date="2018" name="DNA Res.">
        <title>Multiple hybrid de novo genome assembly of finger millet, an orphan allotetraploid crop.</title>
        <authorList>
            <person name="Hatakeyama M."/>
            <person name="Aluri S."/>
            <person name="Balachadran M.T."/>
            <person name="Sivarajan S.R."/>
            <person name="Patrignani A."/>
            <person name="Gruter S."/>
            <person name="Poveda L."/>
            <person name="Shimizu-Inatsugi R."/>
            <person name="Baeten J."/>
            <person name="Francoijs K.J."/>
            <person name="Nataraja K.N."/>
            <person name="Reddy Y.A.N."/>
            <person name="Phadnis S."/>
            <person name="Ravikumar R.L."/>
            <person name="Schlapbach R."/>
            <person name="Sreeman S.M."/>
            <person name="Shimizu K.K."/>
        </authorList>
    </citation>
    <scope>NUCLEOTIDE SEQUENCE</scope>
</reference>
<reference evidence="7" key="2">
    <citation type="submission" date="2021-12" db="EMBL/GenBank/DDBJ databases">
        <title>Resequencing data analysis of finger millet.</title>
        <authorList>
            <person name="Hatakeyama M."/>
            <person name="Aluri S."/>
            <person name="Balachadran M.T."/>
            <person name="Sivarajan S.R."/>
            <person name="Poveda L."/>
            <person name="Shimizu-Inatsugi R."/>
            <person name="Schlapbach R."/>
            <person name="Sreeman S.M."/>
            <person name="Shimizu K.K."/>
        </authorList>
    </citation>
    <scope>NUCLEOTIDE SEQUENCE</scope>
</reference>
<protein>
    <recommendedName>
        <fullName evidence="6">Aminotransferase class I/classII large domain-containing protein</fullName>
    </recommendedName>
</protein>
<dbReference type="GO" id="GO:0006572">
    <property type="term" value="P:L-tyrosine catabolic process"/>
    <property type="evidence" value="ECO:0007669"/>
    <property type="project" value="TreeGrafter"/>
</dbReference>
<evidence type="ECO:0000256" key="1">
    <source>
        <dbReference type="ARBA" id="ARBA00001933"/>
    </source>
</evidence>
<dbReference type="EMBL" id="BQKI01000128">
    <property type="protein sequence ID" value="GJN40472.1"/>
    <property type="molecule type" value="Genomic_DNA"/>
</dbReference>
<dbReference type="InterPro" id="IPR005958">
    <property type="entry name" value="TyrNic_aminoTrfase"/>
</dbReference>
<organism evidence="7 8">
    <name type="scientific">Eleusine coracana subsp. coracana</name>
    <dbReference type="NCBI Taxonomy" id="191504"/>
    <lineage>
        <taxon>Eukaryota</taxon>
        <taxon>Viridiplantae</taxon>
        <taxon>Streptophyta</taxon>
        <taxon>Embryophyta</taxon>
        <taxon>Tracheophyta</taxon>
        <taxon>Spermatophyta</taxon>
        <taxon>Magnoliopsida</taxon>
        <taxon>Liliopsida</taxon>
        <taxon>Poales</taxon>
        <taxon>Poaceae</taxon>
        <taxon>PACMAD clade</taxon>
        <taxon>Chloridoideae</taxon>
        <taxon>Cynodonteae</taxon>
        <taxon>Eleusininae</taxon>
        <taxon>Eleusine</taxon>
    </lineage>
</organism>
<evidence type="ECO:0000313" key="7">
    <source>
        <dbReference type="EMBL" id="GJN40472.1"/>
    </source>
</evidence>
<dbReference type="SUPFAM" id="SSF53383">
    <property type="entry name" value="PLP-dependent transferases"/>
    <property type="match status" value="1"/>
</dbReference>
<dbReference type="Pfam" id="PF00155">
    <property type="entry name" value="Aminotran_1_2"/>
    <property type="match status" value="1"/>
</dbReference>
<dbReference type="AlphaFoldDB" id="A0AAV5FZP5"/>
<feature type="modified residue" description="N6-(pyridoxal phosphate)lysine" evidence="5">
    <location>
        <position position="244"/>
    </location>
</feature>
<feature type="domain" description="Aminotransferase class I/classII large" evidence="6">
    <location>
        <begin position="148"/>
        <end position="273"/>
    </location>
</feature>
<dbReference type="PIRSF" id="PIRSF000517">
    <property type="entry name" value="Tyr_transaminase"/>
    <property type="match status" value="1"/>
</dbReference>
<evidence type="ECO:0000259" key="6">
    <source>
        <dbReference type="Pfam" id="PF00155"/>
    </source>
</evidence>
<dbReference type="InterPro" id="IPR015421">
    <property type="entry name" value="PyrdxlP-dep_Trfase_major"/>
</dbReference>
<keyword evidence="3 4" id="KW-0663">Pyridoxal phosphate</keyword>
<proteinExistence type="inferred from homology"/>
<keyword evidence="8" id="KW-1185">Reference proteome</keyword>
<comment type="caution">
    <text evidence="7">The sequence shown here is derived from an EMBL/GenBank/DDBJ whole genome shotgun (WGS) entry which is preliminary data.</text>
</comment>
<evidence type="ECO:0000313" key="8">
    <source>
        <dbReference type="Proteomes" id="UP001054889"/>
    </source>
</evidence>